<dbReference type="RefSeq" id="WP_189376748.1">
    <property type="nucleotide sequence ID" value="NZ_BNAH01000002.1"/>
</dbReference>
<feature type="domain" description="Methyl-accepting transducer" evidence="5">
    <location>
        <begin position="229"/>
        <end position="465"/>
    </location>
</feature>
<dbReference type="CDD" id="cd00130">
    <property type="entry name" value="PAS"/>
    <property type="match status" value="1"/>
</dbReference>
<keyword evidence="8" id="KW-1185">Reference proteome</keyword>
<evidence type="ECO:0000256" key="3">
    <source>
        <dbReference type="PROSITE-ProRule" id="PRU00284"/>
    </source>
</evidence>
<dbReference type="PANTHER" id="PTHR32089">
    <property type="entry name" value="METHYL-ACCEPTING CHEMOTAXIS PROTEIN MCPB"/>
    <property type="match status" value="1"/>
</dbReference>
<dbReference type="SUPFAM" id="SSF55785">
    <property type="entry name" value="PYP-like sensor domain (PAS domain)"/>
    <property type="match status" value="1"/>
</dbReference>
<name>A0ABQ3II95_9GAMM</name>
<keyword evidence="4" id="KW-0812">Transmembrane</keyword>
<organism evidence="7 8">
    <name type="scientific">Thalassotalea profundi</name>
    <dbReference type="NCBI Taxonomy" id="2036687"/>
    <lineage>
        <taxon>Bacteria</taxon>
        <taxon>Pseudomonadati</taxon>
        <taxon>Pseudomonadota</taxon>
        <taxon>Gammaproteobacteria</taxon>
        <taxon>Alteromonadales</taxon>
        <taxon>Colwelliaceae</taxon>
        <taxon>Thalassotalea</taxon>
    </lineage>
</organism>
<dbReference type="PROSITE" id="PS50112">
    <property type="entry name" value="PAS"/>
    <property type="match status" value="1"/>
</dbReference>
<keyword evidence="4" id="KW-0472">Membrane</keyword>
<proteinExistence type="predicted"/>
<dbReference type="CDD" id="cd11386">
    <property type="entry name" value="MCP_signal"/>
    <property type="match status" value="1"/>
</dbReference>
<dbReference type="Gene3D" id="1.10.287.950">
    <property type="entry name" value="Methyl-accepting chemotaxis protein"/>
    <property type="match status" value="1"/>
</dbReference>
<evidence type="ECO:0000313" key="8">
    <source>
        <dbReference type="Proteomes" id="UP000626370"/>
    </source>
</evidence>
<sequence length="504" mass="55654">MSTLQFIYVTDTAGQYTYVNDNFCKMSQYNEQELLSMYSSSLTHSEMPTAVIREIQGTLSQGYSWQGILRIKDSSGDSQWLDAFITPQYQQGTIVGYQTICQLASKKRIAKAQKIYQGLNNNSSWVTFELTKNHKFIFLVILTLIGQGIIFVKLGLATSIIVACSAMAPILIFWQDIIPTAIRAQKLQSIYDSISRKVYFGSGTASVFDFNFSMIKTKLKAILERTLDASSPIKNVLAKVLSGIDLTRNNLQHQKDKIDLLGGAMEQMQASTTEIANSTITAANDIDDTYKQCELAKNGIDDTTNKIKHLALAVENASASAGNLTDSANNVGELMEGIQSIADQTNLLALNAAIEAARAGEQGRGFAVVADEVRSLSSRTQDSAKQIHERLSIMLATIEDWVNLMNKNKEEAEFCVATADESNIKITQVVEQLEKVNSTANRIARSAEEQNAISNEMNNHILSVKETIEQTWSQTDVVAEQMTTLEHTVDEIANVASTFIPNKH</sequence>
<dbReference type="SUPFAM" id="SSF58104">
    <property type="entry name" value="Methyl-accepting chemotaxis protein (MCP) signaling domain"/>
    <property type="match status" value="1"/>
</dbReference>
<dbReference type="Proteomes" id="UP000626370">
    <property type="component" value="Unassembled WGS sequence"/>
</dbReference>
<dbReference type="InterPro" id="IPR000014">
    <property type="entry name" value="PAS"/>
</dbReference>
<feature type="transmembrane region" description="Helical" evidence="4">
    <location>
        <begin position="136"/>
        <end position="154"/>
    </location>
</feature>
<keyword evidence="2 3" id="KW-0807">Transducer</keyword>
<protein>
    <submittedName>
        <fullName evidence="7">Methyl-accepting chemotaxis protein</fullName>
    </submittedName>
</protein>
<dbReference type="InterPro" id="IPR004089">
    <property type="entry name" value="MCPsignal_dom"/>
</dbReference>
<dbReference type="EMBL" id="BNAH01000002">
    <property type="protein sequence ID" value="GHE81612.1"/>
    <property type="molecule type" value="Genomic_DNA"/>
</dbReference>
<dbReference type="PANTHER" id="PTHR32089:SF52">
    <property type="entry name" value="CHEMOTAXIS SIGNAL TRANSDUCTION SYSTEM METHYL ACCEPTING SENSORY TRANSDUCER WITH PAS SENSORY DOMAIN"/>
    <property type="match status" value="1"/>
</dbReference>
<dbReference type="PROSITE" id="PS50111">
    <property type="entry name" value="CHEMOTAXIS_TRANSDUC_2"/>
    <property type="match status" value="1"/>
</dbReference>
<comment type="caution">
    <text evidence="7">The sequence shown here is derived from an EMBL/GenBank/DDBJ whole genome shotgun (WGS) entry which is preliminary data.</text>
</comment>
<feature type="domain" description="PAS" evidence="6">
    <location>
        <begin position="1"/>
        <end position="62"/>
    </location>
</feature>
<keyword evidence="4" id="KW-1133">Transmembrane helix</keyword>
<dbReference type="Gene3D" id="3.30.450.20">
    <property type="entry name" value="PAS domain"/>
    <property type="match status" value="1"/>
</dbReference>
<dbReference type="InterPro" id="IPR035965">
    <property type="entry name" value="PAS-like_dom_sf"/>
</dbReference>
<accession>A0ABQ3II95</accession>
<dbReference type="InterPro" id="IPR013655">
    <property type="entry name" value="PAS_fold_3"/>
</dbReference>
<comment type="subcellular location">
    <subcellularLocation>
        <location evidence="1">Membrane</location>
    </subcellularLocation>
</comment>
<evidence type="ECO:0000313" key="7">
    <source>
        <dbReference type="EMBL" id="GHE81612.1"/>
    </source>
</evidence>
<evidence type="ECO:0000256" key="2">
    <source>
        <dbReference type="ARBA" id="ARBA00023224"/>
    </source>
</evidence>
<reference evidence="8" key="1">
    <citation type="journal article" date="2019" name="Int. J. Syst. Evol. Microbiol.">
        <title>The Global Catalogue of Microorganisms (GCM) 10K type strain sequencing project: providing services to taxonomists for standard genome sequencing and annotation.</title>
        <authorList>
            <consortium name="The Broad Institute Genomics Platform"/>
            <consortium name="The Broad Institute Genome Sequencing Center for Infectious Disease"/>
            <person name="Wu L."/>
            <person name="Ma J."/>
        </authorList>
    </citation>
    <scope>NUCLEOTIDE SEQUENCE [LARGE SCALE GENOMIC DNA]</scope>
    <source>
        <strain evidence="8">CGMCC 1.15922</strain>
    </source>
</reference>
<evidence type="ECO:0000256" key="1">
    <source>
        <dbReference type="ARBA" id="ARBA00004370"/>
    </source>
</evidence>
<gene>
    <name evidence="7" type="ORF">GCM10011501_07340</name>
</gene>
<dbReference type="SMART" id="SM00283">
    <property type="entry name" value="MA"/>
    <property type="match status" value="1"/>
</dbReference>
<evidence type="ECO:0000259" key="5">
    <source>
        <dbReference type="PROSITE" id="PS50111"/>
    </source>
</evidence>
<dbReference type="Pfam" id="PF00015">
    <property type="entry name" value="MCPsignal"/>
    <property type="match status" value="1"/>
</dbReference>
<dbReference type="NCBIfam" id="TIGR00229">
    <property type="entry name" value="sensory_box"/>
    <property type="match status" value="1"/>
</dbReference>
<dbReference type="Pfam" id="PF08447">
    <property type="entry name" value="PAS_3"/>
    <property type="match status" value="1"/>
</dbReference>
<evidence type="ECO:0000259" key="6">
    <source>
        <dbReference type="PROSITE" id="PS50112"/>
    </source>
</evidence>
<evidence type="ECO:0000256" key="4">
    <source>
        <dbReference type="SAM" id="Phobius"/>
    </source>
</evidence>